<keyword evidence="8 9" id="KW-0472">Membrane</keyword>
<keyword evidence="3" id="KW-0813">Transport</keyword>
<keyword evidence="5 9" id="KW-0812">Transmembrane</keyword>
<evidence type="ECO:0000256" key="1">
    <source>
        <dbReference type="ARBA" id="ARBA00004651"/>
    </source>
</evidence>
<dbReference type="Proteomes" id="UP000655366">
    <property type="component" value="Unassembled WGS sequence"/>
</dbReference>
<dbReference type="Gene3D" id="1.20.1250.20">
    <property type="entry name" value="MFS general substrate transporter like domains"/>
    <property type="match status" value="2"/>
</dbReference>
<dbReference type="InterPro" id="IPR005829">
    <property type="entry name" value="Sugar_transporter_CS"/>
</dbReference>
<dbReference type="InterPro" id="IPR036259">
    <property type="entry name" value="MFS_trans_sf"/>
</dbReference>
<comment type="subcellular location">
    <subcellularLocation>
        <location evidence="1">Cell membrane</location>
        <topology evidence="1">Multi-pass membrane protein</topology>
    </subcellularLocation>
</comment>
<dbReference type="PANTHER" id="PTHR43528">
    <property type="entry name" value="ALPHA-KETOGLUTARATE PERMEASE"/>
    <property type="match status" value="1"/>
</dbReference>
<protein>
    <submittedName>
        <fullName evidence="11">MFS transporter</fullName>
    </submittedName>
</protein>
<evidence type="ECO:0000256" key="9">
    <source>
        <dbReference type="SAM" id="Phobius"/>
    </source>
</evidence>
<dbReference type="PROSITE" id="PS50850">
    <property type="entry name" value="MFS"/>
    <property type="match status" value="1"/>
</dbReference>
<evidence type="ECO:0000313" key="11">
    <source>
        <dbReference type="EMBL" id="MBG0741540.1"/>
    </source>
</evidence>
<feature type="transmembrane region" description="Helical" evidence="9">
    <location>
        <begin position="338"/>
        <end position="361"/>
    </location>
</feature>
<sequence>MTSTTSNTVLSPRERRKAIVAAAAGNFSEWYDFSVYGVVAAVIAVNFFPAKDQFVALLSTYIIFALTYITRPLGGLLTGWIADTYGRRPALALTIAVMTVATAAVGVLPSYAAIGVAAPILLLSCRLLQGLGAGGEYGSAISFLYEHSAPERRARTISYLVSSTFLGVLAGVGFASLLSAIIGNTAFAEWGWRVLFIIALPIGLIGMYIRKHVQETPEFIALRKADELAKVKPSPVRDSFRSHKATMVVFILAIGIYPLITTTITSYFTTFLVRTVKIAPSEAYTITLITDVALILAALGTGMIVDKIGMYRTLLSGALLVAVLGVPIFLIASGGHSASILAGVILGVCGGILAVPAALAVSQMFPPTVRVTAGSFSYNITVILFGATGPLLGVALTGQSGNVYAYGIYLSTIALVSAGAIFLGRSRIRRVDGIDAHSSIPPESLVNVKR</sequence>
<comment type="caution">
    <text evidence="11">The sequence shown here is derived from an EMBL/GenBank/DDBJ whole genome shotgun (WGS) entry which is preliminary data.</text>
</comment>
<evidence type="ECO:0000259" key="10">
    <source>
        <dbReference type="PROSITE" id="PS50850"/>
    </source>
</evidence>
<evidence type="ECO:0000256" key="8">
    <source>
        <dbReference type="ARBA" id="ARBA00023136"/>
    </source>
</evidence>
<feature type="transmembrane region" description="Helical" evidence="9">
    <location>
        <begin position="157"/>
        <end position="178"/>
    </location>
</feature>
<organism evidence="11 12">
    <name type="scientific">Arthrobacter terrae</name>
    <dbReference type="NCBI Taxonomy" id="2935737"/>
    <lineage>
        <taxon>Bacteria</taxon>
        <taxon>Bacillati</taxon>
        <taxon>Actinomycetota</taxon>
        <taxon>Actinomycetes</taxon>
        <taxon>Micrococcales</taxon>
        <taxon>Micrococcaceae</taxon>
        <taxon>Arthrobacter</taxon>
    </lineage>
</organism>
<evidence type="ECO:0000313" key="12">
    <source>
        <dbReference type="Proteomes" id="UP000655366"/>
    </source>
</evidence>
<dbReference type="InterPro" id="IPR051084">
    <property type="entry name" value="H+-coupled_symporters"/>
</dbReference>
<evidence type="ECO:0000256" key="3">
    <source>
        <dbReference type="ARBA" id="ARBA00022448"/>
    </source>
</evidence>
<dbReference type="AlphaFoldDB" id="A0A931CS13"/>
<feature type="transmembrane region" description="Helical" evidence="9">
    <location>
        <begin position="247"/>
        <end position="268"/>
    </location>
</feature>
<dbReference type="RefSeq" id="WP_196398469.1">
    <property type="nucleotide sequence ID" value="NZ_JADNYM010000032.1"/>
</dbReference>
<evidence type="ECO:0000256" key="7">
    <source>
        <dbReference type="ARBA" id="ARBA00022989"/>
    </source>
</evidence>
<dbReference type="SUPFAM" id="SSF103473">
    <property type="entry name" value="MFS general substrate transporter"/>
    <property type="match status" value="1"/>
</dbReference>
<feature type="transmembrane region" description="Helical" evidence="9">
    <location>
        <begin position="403"/>
        <end position="423"/>
    </location>
</feature>
<keyword evidence="7 9" id="KW-1133">Transmembrane helix</keyword>
<evidence type="ECO:0000256" key="4">
    <source>
        <dbReference type="ARBA" id="ARBA00022475"/>
    </source>
</evidence>
<feature type="transmembrane region" description="Helical" evidence="9">
    <location>
        <begin position="90"/>
        <end position="123"/>
    </location>
</feature>
<dbReference type="GO" id="GO:0005886">
    <property type="term" value="C:plasma membrane"/>
    <property type="evidence" value="ECO:0007669"/>
    <property type="project" value="UniProtKB-SubCell"/>
</dbReference>
<feature type="transmembrane region" description="Helical" evidence="9">
    <location>
        <begin position="314"/>
        <end position="332"/>
    </location>
</feature>
<gene>
    <name evidence="11" type="ORF">IV500_19435</name>
</gene>
<dbReference type="PANTHER" id="PTHR43528:SF1">
    <property type="entry name" value="ALPHA-KETOGLUTARATE PERMEASE"/>
    <property type="match status" value="1"/>
</dbReference>
<feature type="transmembrane region" description="Helical" evidence="9">
    <location>
        <begin position="373"/>
        <end position="397"/>
    </location>
</feature>
<comment type="similarity">
    <text evidence="2">Belongs to the major facilitator superfamily. Metabolite:H+ Symporter (MHS) family (TC 2.A.1.6) family.</text>
</comment>
<dbReference type="GO" id="GO:0015293">
    <property type="term" value="F:symporter activity"/>
    <property type="evidence" value="ECO:0007669"/>
    <property type="project" value="UniProtKB-KW"/>
</dbReference>
<dbReference type="InterPro" id="IPR011701">
    <property type="entry name" value="MFS"/>
</dbReference>
<feature type="domain" description="Major facilitator superfamily (MFS) profile" evidence="10">
    <location>
        <begin position="18"/>
        <end position="429"/>
    </location>
</feature>
<evidence type="ECO:0000256" key="2">
    <source>
        <dbReference type="ARBA" id="ARBA00008240"/>
    </source>
</evidence>
<dbReference type="EMBL" id="JADNYM010000032">
    <property type="protein sequence ID" value="MBG0741540.1"/>
    <property type="molecule type" value="Genomic_DNA"/>
</dbReference>
<keyword evidence="12" id="KW-1185">Reference proteome</keyword>
<feature type="transmembrane region" description="Helical" evidence="9">
    <location>
        <begin position="30"/>
        <end position="47"/>
    </location>
</feature>
<feature type="transmembrane region" description="Helical" evidence="9">
    <location>
        <begin position="283"/>
        <end position="305"/>
    </location>
</feature>
<name>A0A931CS13_9MICC</name>
<dbReference type="InterPro" id="IPR020846">
    <property type="entry name" value="MFS_dom"/>
</dbReference>
<evidence type="ECO:0000256" key="5">
    <source>
        <dbReference type="ARBA" id="ARBA00022692"/>
    </source>
</evidence>
<feature type="transmembrane region" description="Helical" evidence="9">
    <location>
        <begin position="190"/>
        <end position="209"/>
    </location>
</feature>
<accession>A0A931CS13</accession>
<dbReference type="PROSITE" id="PS00217">
    <property type="entry name" value="SUGAR_TRANSPORT_2"/>
    <property type="match status" value="1"/>
</dbReference>
<reference evidence="11 12" key="1">
    <citation type="submission" date="2020-11" db="EMBL/GenBank/DDBJ databases">
        <title>Arthrobacter antarcticus sp. nov., isolated from Antarctic Soil.</title>
        <authorList>
            <person name="Li J."/>
        </authorList>
    </citation>
    <scope>NUCLEOTIDE SEQUENCE [LARGE SCALE GENOMIC DNA]</scope>
    <source>
        <strain evidence="11 12">Z1-20</strain>
    </source>
</reference>
<keyword evidence="4" id="KW-1003">Cell membrane</keyword>
<feature type="transmembrane region" description="Helical" evidence="9">
    <location>
        <begin position="54"/>
        <end position="70"/>
    </location>
</feature>
<keyword evidence="6" id="KW-0769">Symport</keyword>
<proteinExistence type="inferred from homology"/>
<evidence type="ECO:0000256" key="6">
    <source>
        <dbReference type="ARBA" id="ARBA00022847"/>
    </source>
</evidence>
<dbReference type="Pfam" id="PF07690">
    <property type="entry name" value="MFS_1"/>
    <property type="match status" value="1"/>
</dbReference>